<dbReference type="KEGG" id="ptrr:6342841"/>
<sequence>MAAATLSTKQRRKTNMYENGNALHPTKKMRRQTVIQNDNLVPERPTYQSDNTHTVPPKTNDVAFDIYSRLPRELRNRIYTFCVEGSYDNDVIVRRTAVDDTHRFAYLIREPCGQHSYQWVEDPLTACLKREALGGDVAREMLESYYWTRTFKFAHHELCLLGPFLRTDVFGLGIIPAHYIRRLQIQIRPLDFAFLLPAQRRSEEEQCCKAVEALAAIRTTRTDILIELDEAQDSLSDAEYKHFSSEAAQFTLKLRSVDPTNVAEKEAFVIRRHPDFDSQTILVNDESDETDIVD</sequence>
<proteinExistence type="predicted"/>
<gene>
    <name evidence="2" type="ORF">PtrM4_115140</name>
</gene>
<evidence type="ECO:0000256" key="1">
    <source>
        <dbReference type="SAM" id="MobiDB-lite"/>
    </source>
</evidence>
<dbReference type="EMBL" id="NQIK02000006">
    <property type="protein sequence ID" value="KAF7569099.1"/>
    <property type="molecule type" value="Genomic_DNA"/>
</dbReference>
<reference evidence="2" key="1">
    <citation type="journal article" date="2018" name="BMC Genomics">
        <title>Comparative genomics of the wheat fungal pathogen Pyrenophora tritici-repentis reveals chromosomal variations and genome plasticity.</title>
        <authorList>
            <person name="Moolhuijzen P."/>
            <person name="See P.T."/>
            <person name="Hane J.K."/>
            <person name="Shi G."/>
            <person name="Liu Z."/>
            <person name="Oliver R.P."/>
            <person name="Moffat C.S."/>
        </authorList>
    </citation>
    <scope>NUCLEOTIDE SEQUENCE [LARGE SCALE GENOMIC DNA]</scope>
    <source>
        <strain evidence="2">M4</strain>
    </source>
</reference>
<dbReference type="AlphaFoldDB" id="A0A834RSX4"/>
<dbReference type="GeneID" id="6342841"/>
<evidence type="ECO:0000313" key="3">
    <source>
        <dbReference type="Proteomes" id="UP000245464"/>
    </source>
</evidence>
<feature type="region of interest" description="Disordered" evidence="1">
    <location>
        <begin position="1"/>
        <end position="21"/>
    </location>
</feature>
<dbReference type="Proteomes" id="UP000245464">
    <property type="component" value="Chromosome 6"/>
</dbReference>
<protein>
    <submittedName>
        <fullName evidence="2">Uncharacterized protein</fullName>
    </submittedName>
</protein>
<organism evidence="2 3">
    <name type="scientific">Pyrenophora tritici-repentis</name>
    <dbReference type="NCBI Taxonomy" id="45151"/>
    <lineage>
        <taxon>Eukaryota</taxon>
        <taxon>Fungi</taxon>
        <taxon>Dikarya</taxon>
        <taxon>Ascomycota</taxon>
        <taxon>Pezizomycotina</taxon>
        <taxon>Dothideomycetes</taxon>
        <taxon>Pleosporomycetidae</taxon>
        <taxon>Pleosporales</taxon>
        <taxon>Pleosporineae</taxon>
        <taxon>Pleosporaceae</taxon>
        <taxon>Pyrenophora</taxon>
    </lineage>
</organism>
<dbReference type="RefSeq" id="XP_065961341.1">
    <property type="nucleotide sequence ID" value="XM_066108156.1"/>
</dbReference>
<name>A0A834RSX4_9PLEO</name>
<accession>A0A834RSX4</accession>
<evidence type="ECO:0000313" key="2">
    <source>
        <dbReference type="EMBL" id="KAF7569099.1"/>
    </source>
</evidence>
<comment type="caution">
    <text evidence="2">The sequence shown here is derived from an EMBL/GenBank/DDBJ whole genome shotgun (WGS) entry which is preliminary data.</text>
</comment>